<keyword evidence="4" id="KW-1185">Reference proteome</keyword>
<comment type="caution">
    <text evidence="3">The sequence shown here is derived from an EMBL/GenBank/DDBJ whole genome shotgun (WGS) entry which is preliminary data.</text>
</comment>
<protein>
    <submittedName>
        <fullName evidence="3">Outer membrane protein OmpU</fullName>
    </submittedName>
</protein>
<organism evidence="3 4">
    <name type="scientific">Rhodovulum iodosum</name>
    <dbReference type="NCBI Taxonomy" id="68291"/>
    <lineage>
        <taxon>Bacteria</taxon>
        <taxon>Pseudomonadati</taxon>
        <taxon>Pseudomonadota</taxon>
        <taxon>Alphaproteobacteria</taxon>
        <taxon>Rhodobacterales</taxon>
        <taxon>Paracoccaceae</taxon>
        <taxon>Rhodovulum</taxon>
    </lineage>
</organism>
<dbReference type="RefSeq" id="WP_125408447.1">
    <property type="nucleotide sequence ID" value="NZ_JBEHHI010000001.1"/>
</dbReference>
<evidence type="ECO:0000259" key="2">
    <source>
        <dbReference type="Pfam" id="PF13609"/>
    </source>
</evidence>
<evidence type="ECO:0000313" key="4">
    <source>
        <dbReference type="Proteomes" id="UP001560019"/>
    </source>
</evidence>
<dbReference type="InterPro" id="IPR023614">
    <property type="entry name" value="Porin_dom_sf"/>
</dbReference>
<feature type="domain" description="Porin" evidence="2">
    <location>
        <begin position="7"/>
        <end position="296"/>
    </location>
</feature>
<evidence type="ECO:0000256" key="1">
    <source>
        <dbReference type="SAM" id="SignalP"/>
    </source>
</evidence>
<feature type="chain" id="PRO_5045768397" evidence="1">
    <location>
        <begin position="21"/>
        <end position="307"/>
    </location>
</feature>
<name>A0ABV3XRY9_9RHOB</name>
<dbReference type="EMBL" id="JBEHHI010000001">
    <property type="protein sequence ID" value="MEX5728088.1"/>
    <property type="molecule type" value="Genomic_DNA"/>
</dbReference>
<feature type="signal peptide" evidence="1">
    <location>
        <begin position="1"/>
        <end position="20"/>
    </location>
</feature>
<evidence type="ECO:0000313" key="3">
    <source>
        <dbReference type="EMBL" id="MEX5728088.1"/>
    </source>
</evidence>
<accession>A0ABV3XRY9</accession>
<keyword evidence="1" id="KW-0732">Signal</keyword>
<gene>
    <name evidence="3" type="ORF">Ga0609869_001441</name>
</gene>
<dbReference type="Gene3D" id="2.40.160.10">
    <property type="entry name" value="Porin"/>
    <property type="match status" value="1"/>
</dbReference>
<proteinExistence type="predicted"/>
<reference evidence="3 4" key="1">
    <citation type="submission" date="2024-06" db="EMBL/GenBank/DDBJ databases">
        <title>Genome of Rhodovulum iodosum, a marine photoferrotroph.</title>
        <authorList>
            <person name="Bianchini G."/>
            <person name="Nikeleit V."/>
            <person name="Kappler A."/>
            <person name="Bryce C."/>
            <person name="Sanchez-Baracaldo P."/>
        </authorList>
    </citation>
    <scope>NUCLEOTIDE SEQUENCE [LARGE SCALE GENOMIC DNA]</scope>
    <source>
        <strain evidence="3 4">UT/N1</strain>
    </source>
</reference>
<dbReference type="InterPro" id="IPR033900">
    <property type="entry name" value="Gram_neg_porin_domain"/>
</dbReference>
<dbReference type="SUPFAM" id="SSF56935">
    <property type="entry name" value="Porins"/>
    <property type="match status" value="1"/>
</dbReference>
<dbReference type="Proteomes" id="UP001560019">
    <property type="component" value="Unassembled WGS sequence"/>
</dbReference>
<dbReference type="Pfam" id="PF13609">
    <property type="entry name" value="Porin_4"/>
    <property type="match status" value="1"/>
</dbReference>
<sequence>MKKVLFATTALVASAGIAAAEIEFGLSAEMGITGGDFYGANDEAQFHNDFTISVDGSGETDGGMTFGFHVEIEESNGGGATNGSASYDNESVFISGAFGTLTLGEIDGAYDRRLKEVAFVGSIADDETIHTGFNGNSGFDGVEDNQILRYDYSFGDFGFSVSMEQDDNGAGDDDIYAVGVSYDFAMASGIEIGFGLGYTSKDNNGEIIGASLYADTGNGFEAGLNASSYDSDFAGADWTHYAIGMAYTWDAFSIGANYGKYDLDSGSDVDGFGLAANYDLGGGAVVQFGYGDGEDRESYSLGIAMSF</sequence>